<sequence>MYRIFSGGNNTGFYMCSLNFGKQLVNHWEKNKFIHIDYSWQALWKTSNVYFYRPQLFNQKEGKSNQSDVDYRNEITPFNWNLYDKLNK</sequence>
<reference evidence="1" key="1">
    <citation type="journal article" date="2020" name="Nature">
        <title>Giant virus diversity and host interactions through global metagenomics.</title>
        <authorList>
            <person name="Schulz F."/>
            <person name="Roux S."/>
            <person name="Paez-Espino D."/>
            <person name="Jungbluth S."/>
            <person name="Walsh D.A."/>
            <person name="Denef V.J."/>
            <person name="McMahon K.D."/>
            <person name="Konstantinidis K.T."/>
            <person name="Eloe-Fadrosh E.A."/>
            <person name="Kyrpides N.C."/>
            <person name="Woyke T."/>
        </authorList>
    </citation>
    <scope>NUCLEOTIDE SEQUENCE</scope>
    <source>
        <strain evidence="1">GVMAG-M-3300025860-12</strain>
    </source>
</reference>
<dbReference type="EMBL" id="MN740323">
    <property type="protein sequence ID" value="QHU00140.1"/>
    <property type="molecule type" value="Genomic_DNA"/>
</dbReference>
<name>A0A6C0J5J3_9ZZZZ</name>
<dbReference type="AlphaFoldDB" id="A0A6C0J5J3"/>
<organism evidence="1">
    <name type="scientific">viral metagenome</name>
    <dbReference type="NCBI Taxonomy" id="1070528"/>
    <lineage>
        <taxon>unclassified sequences</taxon>
        <taxon>metagenomes</taxon>
        <taxon>organismal metagenomes</taxon>
    </lineage>
</organism>
<proteinExistence type="predicted"/>
<protein>
    <submittedName>
        <fullName evidence="1">Uncharacterized protein</fullName>
    </submittedName>
</protein>
<evidence type="ECO:0000313" key="1">
    <source>
        <dbReference type="EMBL" id="QHU00140.1"/>
    </source>
</evidence>
<accession>A0A6C0J5J3</accession>